<evidence type="ECO:0000256" key="2">
    <source>
        <dbReference type="SAM" id="MobiDB-lite"/>
    </source>
</evidence>
<feature type="compositionally biased region" description="Low complexity" evidence="2">
    <location>
        <begin position="343"/>
        <end position="355"/>
    </location>
</feature>
<dbReference type="SUPFAM" id="SSF53955">
    <property type="entry name" value="Lysozyme-like"/>
    <property type="match status" value="1"/>
</dbReference>
<dbReference type="PANTHER" id="PTHR21666">
    <property type="entry name" value="PEPTIDASE-RELATED"/>
    <property type="match status" value="1"/>
</dbReference>
<organism evidence="5 6">
    <name type="scientific">Laceyella tengchongensis</name>
    <dbReference type="NCBI Taxonomy" id="574699"/>
    <lineage>
        <taxon>Bacteria</taxon>
        <taxon>Bacillati</taxon>
        <taxon>Bacillota</taxon>
        <taxon>Bacilli</taxon>
        <taxon>Bacillales</taxon>
        <taxon>Thermoactinomycetaceae</taxon>
        <taxon>Laceyella</taxon>
    </lineage>
</organism>
<dbReference type="RefSeq" id="WP_102991554.1">
    <property type="nucleotide sequence ID" value="NZ_FXTU01000001.1"/>
</dbReference>
<dbReference type="SUPFAM" id="SSF51261">
    <property type="entry name" value="Duplicated hybrid motif"/>
    <property type="match status" value="1"/>
</dbReference>
<keyword evidence="6" id="KW-1185">Reference proteome</keyword>
<evidence type="ECO:0000313" key="6">
    <source>
        <dbReference type="Proteomes" id="UP001157946"/>
    </source>
</evidence>
<dbReference type="PANTHER" id="PTHR21666:SF289">
    <property type="entry name" value="L-ALA--D-GLU ENDOPEPTIDASE"/>
    <property type="match status" value="1"/>
</dbReference>
<feature type="region of interest" description="Disordered" evidence="2">
    <location>
        <begin position="333"/>
        <end position="355"/>
    </location>
</feature>
<dbReference type="AlphaFoldDB" id="A0AA45WIJ6"/>
<dbReference type="InterPro" id="IPR050570">
    <property type="entry name" value="Cell_wall_metabolism_enzyme"/>
</dbReference>
<accession>A0AA45WIJ6</accession>
<dbReference type="InterPro" id="IPR011055">
    <property type="entry name" value="Dup_hybrid_motif"/>
</dbReference>
<dbReference type="CDD" id="cd12797">
    <property type="entry name" value="M23_peptidase"/>
    <property type="match status" value="1"/>
</dbReference>
<dbReference type="InterPro" id="IPR016047">
    <property type="entry name" value="M23ase_b-sheet_dom"/>
</dbReference>
<evidence type="ECO:0000256" key="3">
    <source>
        <dbReference type="SAM" id="SignalP"/>
    </source>
</evidence>
<comment type="caution">
    <text evidence="5">The sequence shown here is derived from an EMBL/GenBank/DDBJ whole genome shotgun (WGS) entry which is preliminary data.</text>
</comment>
<dbReference type="Gene3D" id="2.70.70.10">
    <property type="entry name" value="Glucose Permease (Domain IIA)"/>
    <property type="match status" value="1"/>
</dbReference>
<dbReference type="Proteomes" id="UP001157946">
    <property type="component" value="Unassembled WGS sequence"/>
</dbReference>
<name>A0AA45WIJ6_9BACL</name>
<keyword evidence="1 3" id="KW-0732">Signal</keyword>
<dbReference type="InterPro" id="IPR023346">
    <property type="entry name" value="Lysozyme-like_dom_sf"/>
</dbReference>
<feature type="compositionally biased region" description="Basic residues" evidence="2">
    <location>
        <begin position="333"/>
        <end position="342"/>
    </location>
</feature>
<evidence type="ECO:0000313" key="5">
    <source>
        <dbReference type="EMBL" id="SMP00597.1"/>
    </source>
</evidence>
<gene>
    <name evidence="5" type="ORF">SAMN06265361_101125</name>
</gene>
<feature type="signal peptide" evidence="3">
    <location>
        <begin position="1"/>
        <end position="22"/>
    </location>
</feature>
<dbReference type="Pfam" id="PF01551">
    <property type="entry name" value="Peptidase_M23"/>
    <property type="match status" value="1"/>
</dbReference>
<dbReference type="EMBL" id="FXTU01000001">
    <property type="protein sequence ID" value="SMP00597.1"/>
    <property type="molecule type" value="Genomic_DNA"/>
</dbReference>
<evidence type="ECO:0000256" key="1">
    <source>
        <dbReference type="ARBA" id="ARBA00022729"/>
    </source>
</evidence>
<evidence type="ECO:0000259" key="4">
    <source>
        <dbReference type="Pfam" id="PF01551"/>
    </source>
</evidence>
<feature type="chain" id="PRO_5041400413" evidence="3">
    <location>
        <begin position="23"/>
        <end position="355"/>
    </location>
</feature>
<dbReference type="GO" id="GO:0004222">
    <property type="term" value="F:metalloendopeptidase activity"/>
    <property type="evidence" value="ECO:0007669"/>
    <property type="project" value="TreeGrafter"/>
</dbReference>
<protein>
    <submittedName>
        <fullName evidence="5">Peptidase family M23</fullName>
    </submittedName>
</protein>
<reference evidence="5" key="1">
    <citation type="submission" date="2017-05" db="EMBL/GenBank/DDBJ databases">
        <authorList>
            <person name="Varghese N."/>
            <person name="Submissions S."/>
        </authorList>
    </citation>
    <scope>NUCLEOTIDE SEQUENCE</scope>
    <source>
        <strain evidence="5">DSM 45262</strain>
    </source>
</reference>
<proteinExistence type="predicted"/>
<sequence>MKKQWIILICVILIGSGIPELAAAASPTPKVDPSVQARAKERQILYETMQTLTGVPWPYLAAMDQYEQNLRQESKNAGPPPLISIQVPPSTWAGLINPDQGDKLPDSISFFGGIGKDGDGDGVADRRNPIDVLYSVASYLAEKGHKEEQIRERIWDYYRHPTTVDVITHIARIYNKFQTVQLYDRSFPIPLRYNYTYHNTWGDRRGWGGLRIHEGADIFADYGTPVLSTSYGYVELKGWNRYGGWRIGIRDIYNRYHYFAHLSSFNKGLKKGSIVKPGDVIGYVGSSGYGPPGTSGKFPPHLHYGIYRFNGRNTYSFDPYPLLRRWEREAYKKRKERKKRQSRQTSSTTTLQWID</sequence>
<feature type="domain" description="M23ase beta-sheet core" evidence="4">
    <location>
        <begin position="212"/>
        <end position="311"/>
    </location>
</feature>